<keyword evidence="2" id="KW-1185">Reference proteome</keyword>
<dbReference type="InterPro" id="IPR019630">
    <property type="entry name" value="DUF2496_YbaM-rel"/>
</dbReference>
<dbReference type="EMBL" id="JAVDWR010000030">
    <property type="protein sequence ID" value="MDR7123075.1"/>
    <property type="molecule type" value="Genomic_DNA"/>
</dbReference>
<dbReference type="RefSeq" id="WP_310281903.1">
    <property type="nucleotide sequence ID" value="NZ_JAVDWR010000030.1"/>
</dbReference>
<evidence type="ECO:0008006" key="3">
    <source>
        <dbReference type="Google" id="ProtNLM"/>
    </source>
</evidence>
<dbReference type="Proteomes" id="UP001257909">
    <property type="component" value="Unassembled WGS sequence"/>
</dbReference>
<evidence type="ECO:0000313" key="2">
    <source>
        <dbReference type="Proteomes" id="UP001257909"/>
    </source>
</evidence>
<organism evidence="1 2">
    <name type="scientific">Rheinheimera soli</name>
    <dbReference type="NCBI Taxonomy" id="443616"/>
    <lineage>
        <taxon>Bacteria</taxon>
        <taxon>Pseudomonadati</taxon>
        <taxon>Pseudomonadota</taxon>
        <taxon>Gammaproteobacteria</taxon>
        <taxon>Chromatiales</taxon>
        <taxon>Chromatiaceae</taxon>
        <taxon>Rheinheimera</taxon>
    </lineage>
</organism>
<gene>
    <name evidence="1" type="ORF">J2W69_004058</name>
</gene>
<accession>A0ABU1W5D3</accession>
<reference evidence="1 2" key="1">
    <citation type="submission" date="2023-07" db="EMBL/GenBank/DDBJ databases">
        <title>Sorghum-associated microbial communities from plants grown in Nebraska, USA.</title>
        <authorList>
            <person name="Schachtman D."/>
        </authorList>
    </citation>
    <scope>NUCLEOTIDE SEQUENCE [LARGE SCALE GENOMIC DNA]</scope>
    <source>
        <strain evidence="1 2">4138</strain>
    </source>
</reference>
<protein>
    <recommendedName>
        <fullName evidence="3">DUF2496 domain-containing protein</fullName>
    </recommendedName>
</protein>
<dbReference type="Pfam" id="PF10689">
    <property type="entry name" value="DUF2496"/>
    <property type="match status" value="1"/>
</dbReference>
<name>A0ABU1W5D3_9GAMM</name>
<comment type="caution">
    <text evidence="1">The sequence shown here is derived from an EMBL/GenBank/DDBJ whole genome shotgun (WGS) entry which is preliminary data.</text>
</comment>
<evidence type="ECO:0000313" key="1">
    <source>
        <dbReference type="EMBL" id="MDR7123075.1"/>
    </source>
</evidence>
<sequence>MTKTKHPALAEAPLEVQLAVELILLLEQQDLPAHTVLAALDIVQRDFRTTLTKTPAETD</sequence>
<proteinExistence type="predicted"/>